<dbReference type="GO" id="GO:0005886">
    <property type="term" value="C:plasma membrane"/>
    <property type="evidence" value="ECO:0007669"/>
    <property type="project" value="UniProtKB-SubCell"/>
</dbReference>
<dbReference type="eggNOG" id="COG0668">
    <property type="taxonomic scope" value="Bacteria"/>
</dbReference>
<dbReference type="PANTHER" id="PTHR30460:SF0">
    <property type="entry name" value="MODERATE CONDUCTANCE MECHANOSENSITIVE CHANNEL YBIO"/>
    <property type="match status" value="1"/>
</dbReference>
<dbReference type="InterPro" id="IPR006685">
    <property type="entry name" value="MscS_channel_2nd"/>
</dbReference>
<dbReference type="InterPro" id="IPR049278">
    <property type="entry name" value="MS_channel_C"/>
</dbReference>
<dbReference type="Pfam" id="PF21082">
    <property type="entry name" value="MS_channel_3rd"/>
    <property type="match status" value="1"/>
</dbReference>
<dbReference type="OrthoDB" id="9809206at2"/>
<dbReference type="GeneID" id="42776855"/>
<accession>A0A174HHG9</accession>
<dbReference type="FunFam" id="2.30.30.60:FF:000001">
    <property type="entry name" value="MscS Mechanosensitive ion channel"/>
    <property type="match status" value="1"/>
</dbReference>
<dbReference type="InterPro" id="IPR011066">
    <property type="entry name" value="MscS_channel_C_sf"/>
</dbReference>
<dbReference type="Proteomes" id="UP000092714">
    <property type="component" value="Unassembled WGS sequence"/>
</dbReference>
<evidence type="ECO:0000313" key="10">
    <source>
        <dbReference type="EMBL" id="OBY09609.1"/>
    </source>
</evidence>
<evidence type="ECO:0000256" key="7">
    <source>
        <dbReference type="SAM" id="Phobius"/>
    </source>
</evidence>
<evidence type="ECO:0000256" key="5">
    <source>
        <dbReference type="ARBA" id="ARBA00022989"/>
    </source>
</evidence>
<gene>
    <name evidence="10" type="ORF">CP373A1_14780</name>
</gene>
<dbReference type="SUPFAM" id="SSF82861">
    <property type="entry name" value="Mechanosensitive channel protein MscS (YggB), transmembrane region"/>
    <property type="match status" value="1"/>
</dbReference>
<evidence type="ECO:0000259" key="9">
    <source>
        <dbReference type="Pfam" id="PF21082"/>
    </source>
</evidence>
<evidence type="ECO:0000256" key="6">
    <source>
        <dbReference type="ARBA" id="ARBA00023136"/>
    </source>
</evidence>
<evidence type="ECO:0000313" key="11">
    <source>
        <dbReference type="Proteomes" id="UP000092714"/>
    </source>
</evidence>
<feature type="domain" description="Mechanosensitive ion channel MscS C-terminal" evidence="9">
    <location>
        <begin position="198"/>
        <end position="281"/>
    </location>
</feature>
<keyword evidence="4 7" id="KW-0812">Transmembrane</keyword>
<evidence type="ECO:0000256" key="1">
    <source>
        <dbReference type="ARBA" id="ARBA00004651"/>
    </source>
</evidence>
<comment type="caution">
    <text evidence="10">The sequence shown here is derived from an EMBL/GenBank/DDBJ whole genome shotgun (WGS) entry which is preliminary data.</text>
</comment>
<dbReference type="InterPro" id="IPR011014">
    <property type="entry name" value="MscS_channel_TM-2"/>
</dbReference>
<dbReference type="Gene3D" id="2.30.30.60">
    <property type="match status" value="1"/>
</dbReference>
<dbReference type="SUPFAM" id="SSF50182">
    <property type="entry name" value="Sm-like ribonucleoproteins"/>
    <property type="match status" value="1"/>
</dbReference>
<dbReference type="InterPro" id="IPR023408">
    <property type="entry name" value="MscS_beta-dom_sf"/>
</dbReference>
<keyword evidence="3" id="KW-1003">Cell membrane</keyword>
<evidence type="ECO:0000259" key="8">
    <source>
        <dbReference type="Pfam" id="PF00924"/>
    </source>
</evidence>
<reference evidence="10 11" key="1">
    <citation type="submission" date="2016-06" db="EMBL/GenBank/DDBJ databases">
        <authorList>
            <person name="Kjaerup R.B."/>
            <person name="Dalgaard T.S."/>
            <person name="Juul-Madsen H.R."/>
        </authorList>
    </citation>
    <scope>NUCLEOTIDE SEQUENCE [LARGE SCALE GENOMIC DNA]</scope>
    <source>
        <strain evidence="10 11">373-A1</strain>
    </source>
</reference>
<dbReference type="FunFam" id="3.30.70.100:FF:000018">
    <property type="entry name" value="MscS mechanosensitive ion channel"/>
    <property type="match status" value="1"/>
</dbReference>
<name>A0A174HHG9_9CLOT</name>
<keyword evidence="6 7" id="KW-0472">Membrane</keyword>
<organism evidence="10 11">
    <name type="scientific">Clostridium paraputrificum</name>
    <dbReference type="NCBI Taxonomy" id="29363"/>
    <lineage>
        <taxon>Bacteria</taxon>
        <taxon>Bacillati</taxon>
        <taxon>Bacillota</taxon>
        <taxon>Clostridia</taxon>
        <taxon>Eubacteriales</taxon>
        <taxon>Clostridiaceae</taxon>
        <taxon>Clostridium</taxon>
    </lineage>
</organism>
<sequence>MFSALFKVSLGDGSLDIGKGISIDMSDIENIVNKGIRIVIIILLMYITIKIGNRLINKFVKKQIESNARFSMDNQKAKTIGEVLKSVLKYMTYFIGAALILSDAFNGISVAMASVGGFALGFGAQSLVKDIINGFFILFEDQYGVGDHVTIGTFSGIVETIGIRTTVIRDFSGDVHLIPNGTINQVTNHSRGNIRFIVDVDISYEEDIDNAINVITNVCNKYKNENENIVEPIEVLGVNSLNASSVTIRIIGKTKPLKQWEAERELRKRVKKVLDEEGIEIPYPKTQLVNKEGDK</sequence>
<keyword evidence="5 7" id="KW-1133">Transmembrane helix</keyword>
<dbReference type="AlphaFoldDB" id="A0A174HHG9"/>
<comment type="similarity">
    <text evidence="2">Belongs to the MscS (TC 1.A.23) family.</text>
</comment>
<dbReference type="SUPFAM" id="SSF82689">
    <property type="entry name" value="Mechanosensitive channel protein MscS (YggB), C-terminal domain"/>
    <property type="match status" value="1"/>
</dbReference>
<dbReference type="Gene3D" id="1.10.287.1260">
    <property type="match status" value="1"/>
</dbReference>
<feature type="transmembrane region" description="Helical" evidence="7">
    <location>
        <begin position="35"/>
        <end position="52"/>
    </location>
</feature>
<dbReference type="EMBL" id="MAPZ01000028">
    <property type="protein sequence ID" value="OBY09609.1"/>
    <property type="molecule type" value="Genomic_DNA"/>
</dbReference>
<comment type="subcellular location">
    <subcellularLocation>
        <location evidence="1">Cell membrane</location>
        <topology evidence="1">Multi-pass membrane protein</topology>
    </subcellularLocation>
</comment>
<keyword evidence="11" id="KW-1185">Reference proteome</keyword>
<proteinExistence type="inferred from homology"/>
<dbReference type="InterPro" id="IPR010920">
    <property type="entry name" value="LSM_dom_sf"/>
</dbReference>
<dbReference type="Pfam" id="PF00924">
    <property type="entry name" value="MS_channel_2nd"/>
    <property type="match status" value="1"/>
</dbReference>
<evidence type="ECO:0000256" key="4">
    <source>
        <dbReference type="ARBA" id="ARBA00022692"/>
    </source>
</evidence>
<dbReference type="GO" id="GO:0008381">
    <property type="term" value="F:mechanosensitive monoatomic ion channel activity"/>
    <property type="evidence" value="ECO:0007669"/>
    <property type="project" value="InterPro"/>
</dbReference>
<protein>
    <submittedName>
        <fullName evidence="10">Mechanosensitive ion channel protein</fullName>
    </submittedName>
</protein>
<dbReference type="PANTHER" id="PTHR30460">
    <property type="entry name" value="MODERATE CONDUCTANCE MECHANOSENSITIVE CHANNEL YBIO"/>
    <property type="match status" value="1"/>
</dbReference>
<evidence type="ECO:0000256" key="3">
    <source>
        <dbReference type="ARBA" id="ARBA00022475"/>
    </source>
</evidence>
<dbReference type="Gene3D" id="3.30.70.100">
    <property type="match status" value="1"/>
</dbReference>
<feature type="domain" description="Mechanosensitive ion channel MscS" evidence="8">
    <location>
        <begin position="127"/>
        <end position="191"/>
    </location>
</feature>
<evidence type="ECO:0000256" key="2">
    <source>
        <dbReference type="ARBA" id="ARBA00008017"/>
    </source>
</evidence>
<feature type="transmembrane region" description="Helical" evidence="7">
    <location>
        <begin position="93"/>
        <end position="122"/>
    </location>
</feature>
<dbReference type="InterPro" id="IPR045276">
    <property type="entry name" value="YbiO_bact"/>
</dbReference>
<dbReference type="RefSeq" id="WP_027099021.1">
    <property type="nucleotide sequence ID" value="NZ_CABHIH010000009.1"/>
</dbReference>